<feature type="region of interest" description="Disordered" evidence="2">
    <location>
        <begin position="226"/>
        <end position="247"/>
    </location>
</feature>
<accession>A0A7L1NZQ7</accession>
<dbReference type="EMBL" id="VXBP01010798">
    <property type="protein sequence ID" value="NXO05472.1"/>
    <property type="molecule type" value="Genomic_DNA"/>
</dbReference>
<organism evidence="3 4">
    <name type="scientific">Rhinopomastus cyanomelas</name>
    <name type="common">Common scimitarbill</name>
    <dbReference type="NCBI Taxonomy" id="113115"/>
    <lineage>
        <taxon>Eukaryota</taxon>
        <taxon>Metazoa</taxon>
        <taxon>Chordata</taxon>
        <taxon>Craniata</taxon>
        <taxon>Vertebrata</taxon>
        <taxon>Euteleostomi</taxon>
        <taxon>Archelosauria</taxon>
        <taxon>Archosauria</taxon>
        <taxon>Dinosauria</taxon>
        <taxon>Saurischia</taxon>
        <taxon>Theropoda</taxon>
        <taxon>Coelurosauria</taxon>
        <taxon>Aves</taxon>
        <taxon>Neognathae</taxon>
        <taxon>Neoaves</taxon>
        <taxon>Telluraves</taxon>
        <taxon>Coraciimorphae</taxon>
        <taxon>Bucerotiformes</taxon>
        <taxon>Rhinopomastidae</taxon>
        <taxon>Rhinopomastus</taxon>
    </lineage>
</organism>
<evidence type="ECO:0000256" key="1">
    <source>
        <dbReference type="SAM" id="Coils"/>
    </source>
</evidence>
<evidence type="ECO:0000313" key="4">
    <source>
        <dbReference type="Proteomes" id="UP000565785"/>
    </source>
</evidence>
<evidence type="ECO:0000256" key="2">
    <source>
        <dbReference type="SAM" id="MobiDB-lite"/>
    </source>
</evidence>
<feature type="non-terminal residue" evidence="3">
    <location>
        <position position="247"/>
    </location>
</feature>
<sequence length="247" mass="28378">STIQKQREAFQPLVAELQDADKELSDIVVAHQSDHLSWEGNGRKIPTLAEQCNILKNEVNKRNETIKSLTLKLDKMSQEITDATIQRQALEKENQSLEHDVLELSIKRGQLQAKERMLLAMLKMKDEVILERIDHITKFTTKFGQLASALHAAKIEKLSLNKENEDLKVRLRDLTPEAGMLKDHLSEKVKENKKQHEEIAHLKEENSSLREEAAIAVDRVRRQDQLLKSAKTKQAQTDTELSRLRQV</sequence>
<feature type="non-terminal residue" evidence="3">
    <location>
        <position position="1"/>
    </location>
</feature>
<dbReference type="OrthoDB" id="6155277at2759"/>
<feature type="coiled-coil region" evidence="1">
    <location>
        <begin position="59"/>
        <end position="107"/>
    </location>
</feature>
<gene>
    <name evidence="3" type="primary">Ccdc62</name>
    <name evidence="3" type="ORF">RHICYA_R07863</name>
</gene>
<protein>
    <submittedName>
        <fullName evidence="3">CCD62 protein</fullName>
    </submittedName>
</protein>
<keyword evidence="4" id="KW-1185">Reference proteome</keyword>
<reference evidence="3 4" key="1">
    <citation type="submission" date="2019-09" db="EMBL/GenBank/DDBJ databases">
        <title>Bird 10,000 Genomes (B10K) Project - Family phase.</title>
        <authorList>
            <person name="Zhang G."/>
        </authorList>
    </citation>
    <scope>NUCLEOTIDE SEQUENCE [LARGE SCALE GENOMIC DNA]</scope>
    <source>
        <strain evidence="3">B10K-DU-002-35</strain>
        <tissue evidence="3">Muscle</tissue>
    </source>
</reference>
<proteinExistence type="predicted"/>
<dbReference type="Proteomes" id="UP000565785">
    <property type="component" value="Unassembled WGS sequence"/>
</dbReference>
<keyword evidence="1" id="KW-0175">Coiled coil</keyword>
<comment type="caution">
    <text evidence="3">The sequence shown here is derived from an EMBL/GenBank/DDBJ whole genome shotgun (WGS) entry which is preliminary data.</text>
</comment>
<feature type="coiled-coil region" evidence="1">
    <location>
        <begin position="150"/>
        <end position="219"/>
    </location>
</feature>
<evidence type="ECO:0000313" key="3">
    <source>
        <dbReference type="EMBL" id="NXO05472.1"/>
    </source>
</evidence>
<dbReference type="AlphaFoldDB" id="A0A7L1NZQ7"/>
<name>A0A7L1NZQ7_RHICY</name>